<dbReference type="CDD" id="cd00077">
    <property type="entry name" value="HDc"/>
    <property type="match status" value="1"/>
</dbReference>
<feature type="binding site" evidence="9">
    <location>
        <position position="246"/>
    </location>
    <ligand>
        <name>Zn(2+)</name>
        <dbReference type="ChEBI" id="CHEBI:29105"/>
        <label>1</label>
    </ligand>
</feature>
<dbReference type="PRINTS" id="PR00387">
    <property type="entry name" value="PDIESTERASE1"/>
</dbReference>
<evidence type="ECO:0000256" key="10">
    <source>
        <dbReference type="RuleBase" id="RU363067"/>
    </source>
</evidence>
<dbReference type="InterPro" id="IPR002073">
    <property type="entry name" value="PDEase_catalytic_dom"/>
</dbReference>
<feature type="binding site" evidence="9">
    <location>
        <position position="209"/>
    </location>
    <ligand>
        <name>Zn(2+)</name>
        <dbReference type="ChEBI" id="CHEBI:29105"/>
        <label>1</label>
    </ligand>
</feature>
<feature type="compositionally biased region" description="Basic and acidic residues" evidence="11">
    <location>
        <begin position="507"/>
        <end position="535"/>
    </location>
</feature>
<sequence length="535" mass="62431">WTNLVLKTQDGSIVVIEPNMPLNTARSPYIVCVSPKNQKYGEEETLQGVLCQVAESFTSTFTASHLKLETEARLQQLDGKIEAESMKLIGLSHLNKDVADIREQIRQERITWQSIQDNQNKSDMNYINSSIPVASYSKYTLSPETIRYLKEPTFNIWHWEPNEMICLFEQMYKELGLVEEFNINHNVLRRFLTCIQHNYKTNPFHNFRHCFCVTQMMYTTIHLCQLTEKLTKQDILILLTACICHDLDHPGYNNTYQINARTELPIRYNDISPLENHHAAIAFDILGRPECNIFANISNERFKKIRQEIIMLILATDMARHSEIVENFKSKLDTFDFNNDEYLKSLKMILIKCCDISNEVRPMEVSEPWVDCLLEEYFLQSDREKGEGLPVAPFMDRDKVTKATAQIGFIKFVLVPLFESLSKLFPQIEEPMLTALREAYEHYERLKVEEEKSRRGIDYNYHVLSTSSTSVNDEKDTTDESKENKKDDSNRASSSRFKDWLFSNNNEKSDKEKKEKKQGGILKKSEKEKSPKRSY</sequence>
<keyword evidence="2" id="KW-0140">cGMP</keyword>
<dbReference type="PROSITE" id="PS51845">
    <property type="entry name" value="PDEASE_I_2"/>
    <property type="match status" value="1"/>
</dbReference>
<reference evidence="14" key="1">
    <citation type="submission" date="2025-08" db="UniProtKB">
        <authorList>
            <consortium name="RefSeq"/>
        </authorList>
    </citation>
    <scope>IDENTIFICATION</scope>
    <source>
        <tissue evidence="14">Tentacle</tissue>
    </source>
</reference>
<accession>A0A6P8H224</accession>
<feature type="compositionally biased region" description="Basic and acidic residues" evidence="11">
    <location>
        <begin position="472"/>
        <end position="490"/>
    </location>
</feature>
<dbReference type="FunCoup" id="A0A6P8H224">
    <property type="interactions" value="304"/>
</dbReference>
<dbReference type="OrthoDB" id="5966605at2759"/>
<gene>
    <name evidence="14" type="primary">LOC116286983</name>
</gene>
<feature type="non-terminal residue" evidence="14">
    <location>
        <position position="1"/>
    </location>
</feature>
<dbReference type="RefSeq" id="XP_031549446.1">
    <property type="nucleotide sequence ID" value="XM_031693586.1"/>
</dbReference>
<feature type="binding site" evidence="8">
    <location>
        <position position="355"/>
    </location>
    <ligand>
        <name>AMP</name>
        <dbReference type="ChEBI" id="CHEBI:456215"/>
    </ligand>
</feature>
<evidence type="ECO:0000259" key="12">
    <source>
        <dbReference type="PROSITE" id="PS51845"/>
    </source>
</evidence>
<evidence type="ECO:0000256" key="11">
    <source>
        <dbReference type="SAM" id="MobiDB-lite"/>
    </source>
</evidence>
<comment type="similarity">
    <text evidence="6">Belongs to the cyclic nucleotide phosphodiesterase family. PDE9 subfamily.</text>
</comment>
<comment type="cofactor">
    <cofactor evidence="10">
        <name>a divalent metal cation</name>
        <dbReference type="ChEBI" id="CHEBI:60240"/>
    </cofactor>
    <text evidence="10">Binds 2 divalent metal cations per subunit. Site 1 may preferentially bind zinc ions, while site 2 has a preference for magnesium and/or manganese ions.</text>
</comment>
<evidence type="ECO:0000313" key="13">
    <source>
        <dbReference type="Proteomes" id="UP000515163"/>
    </source>
</evidence>
<evidence type="ECO:0000256" key="9">
    <source>
        <dbReference type="PIRSR" id="PIRSR623088-3"/>
    </source>
</evidence>
<feature type="binding site" evidence="8">
    <location>
        <position position="406"/>
    </location>
    <ligand>
        <name>AMP</name>
        <dbReference type="ChEBI" id="CHEBI:456215"/>
    </ligand>
</feature>
<dbReference type="AlphaFoldDB" id="A0A6P8H224"/>
<evidence type="ECO:0000256" key="2">
    <source>
        <dbReference type="ARBA" id="ARBA00022535"/>
    </source>
</evidence>
<feature type="binding site" evidence="9">
    <location>
        <position position="245"/>
    </location>
    <ligand>
        <name>Zn(2+)</name>
        <dbReference type="ChEBI" id="CHEBI:29105"/>
        <label>1</label>
    </ligand>
</feature>
<evidence type="ECO:0000256" key="8">
    <source>
        <dbReference type="PIRSR" id="PIRSR623088-2"/>
    </source>
</evidence>
<dbReference type="Proteomes" id="UP000515163">
    <property type="component" value="Unplaced"/>
</dbReference>
<comment type="catalytic activity">
    <reaction evidence="1">
        <text>3',5'-cyclic GMP + H2O = GMP + H(+)</text>
        <dbReference type="Rhea" id="RHEA:16957"/>
        <dbReference type="ChEBI" id="CHEBI:15377"/>
        <dbReference type="ChEBI" id="CHEBI:15378"/>
        <dbReference type="ChEBI" id="CHEBI:57746"/>
        <dbReference type="ChEBI" id="CHEBI:58115"/>
        <dbReference type="EC" id="3.1.4.35"/>
    </reaction>
</comment>
<dbReference type="SMART" id="SM00471">
    <property type="entry name" value="HDc"/>
    <property type="match status" value="1"/>
</dbReference>
<dbReference type="FunFam" id="1.10.1300.10:FF:000006">
    <property type="entry name" value="Phosphodiesterase 9A"/>
    <property type="match status" value="1"/>
</dbReference>
<name>A0A6P8H224_ACTTE</name>
<feature type="binding site" evidence="9">
    <location>
        <position position="246"/>
    </location>
    <ligand>
        <name>Zn(2+)</name>
        <dbReference type="ChEBI" id="CHEBI:29105"/>
        <label>2</label>
    </ligand>
</feature>
<dbReference type="KEGG" id="aten:116286983"/>
<evidence type="ECO:0000256" key="6">
    <source>
        <dbReference type="ARBA" id="ARBA00061167"/>
    </source>
</evidence>
<dbReference type="GO" id="GO:0007165">
    <property type="term" value="P:signal transduction"/>
    <property type="evidence" value="ECO:0007669"/>
    <property type="project" value="InterPro"/>
</dbReference>
<dbReference type="PANTHER" id="PTHR11347">
    <property type="entry name" value="CYCLIC NUCLEOTIDE PHOSPHODIESTERASE"/>
    <property type="match status" value="1"/>
</dbReference>
<evidence type="ECO:0000313" key="14">
    <source>
        <dbReference type="RefSeq" id="XP_031549446.1"/>
    </source>
</evidence>
<dbReference type="Pfam" id="PF00233">
    <property type="entry name" value="PDEase_I"/>
    <property type="match status" value="1"/>
</dbReference>
<evidence type="ECO:0000256" key="7">
    <source>
        <dbReference type="PIRSR" id="PIRSR623088-1"/>
    </source>
</evidence>
<dbReference type="InterPro" id="IPR003607">
    <property type="entry name" value="HD/PDEase_dom"/>
</dbReference>
<evidence type="ECO:0000256" key="1">
    <source>
        <dbReference type="ARBA" id="ARBA00000583"/>
    </source>
</evidence>
<feature type="binding site" evidence="9">
    <location>
        <position position="355"/>
    </location>
    <ligand>
        <name>Zn(2+)</name>
        <dbReference type="ChEBI" id="CHEBI:29105"/>
        <label>1</label>
    </ligand>
</feature>
<feature type="region of interest" description="Disordered" evidence="11">
    <location>
        <begin position="468"/>
        <end position="535"/>
    </location>
</feature>
<evidence type="ECO:0000256" key="5">
    <source>
        <dbReference type="ARBA" id="ARBA00037913"/>
    </source>
</evidence>
<dbReference type="PROSITE" id="PS00126">
    <property type="entry name" value="PDEASE_I_1"/>
    <property type="match status" value="1"/>
</dbReference>
<dbReference type="GO" id="GO:0046872">
    <property type="term" value="F:metal ion binding"/>
    <property type="evidence" value="ECO:0007669"/>
    <property type="project" value="UniProtKB-KW"/>
</dbReference>
<dbReference type="GeneID" id="116286983"/>
<feature type="domain" description="PDEase" evidence="12">
    <location>
        <begin position="129"/>
        <end position="450"/>
    </location>
</feature>
<dbReference type="SUPFAM" id="SSF109604">
    <property type="entry name" value="HD-domain/PDEase-like"/>
    <property type="match status" value="1"/>
</dbReference>
<comment type="pathway">
    <text evidence="5">Purine metabolism; 3',5'-cyclic GMP degradation; GMP from 3',5'-cyclic GMP: step 1/1.</text>
</comment>
<keyword evidence="3 9" id="KW-0479">Metal-binding</keyword>
<evidence type="ECO:0000256" key="3">
    <source>
        <dbReference type="ARBA" id="ARBA00022723"/>
    </source>
</evidence>
<dbReference type="InterPro" id="IPR036971">
    <property type="entry name" value="PDEase_catalytic_dom_sf"/>
</dbReference>
<dbReference type="Gene3D" id="1.10.1300.10">
    <property type="entry name" value="3'5'-cyclic nucleotide phosphodiesterase, catalytic domain"/>
    <property type="match status" value="1"/>
</dbReference>
<dbReference type="InterPro" id="IPR023088">
    <property type="entry name" value="PDEase"/>
</dbReference>
<feature type="binding site" evidence="8">
    <location>
        <position position="246"/>
    </location>
    <ligand>
        <name>AMP</name>
        <dbReference type="ChEBI" id="CHEBI:456215"/>
    </ligand>
</feature>
<dbReference type="GO" id="GO:0047555">
    <property type="term" value="F:3',5'-cyclic-GMP phosphodiesterase activity"/>
    <property type="evidence" value="ECO:0007669"/>
    <property type="project" value="UniProtKB-EC"/>
</dbReference>
<feature type="binding site" evidence="8">
    <location>
        <begin position="205"/>
        <end position="209"/>
    </location>
    <ligand>
        <name>AMP</name>
        <dbReference type="ChEBI" id="CHEBI:456215"/>
    </ligand>
</feature>
<organism evidence="13 14">
    <name type="scientific">Actinia tenebrosa</name>
    <name type="common">Australian red waratah sea anemone</name>
    <dbReference type="NCBI Taxonomy" id="6105"/>
    <lineage>
        <taxon>Eukaryota</taxon>
        <taxon>Metazoa</taxon>
        <taxon>Cnidaria</taxon>
        <taxon>Anthozoa</taxon>
        <taxon>Hexacorallia</taxon>
        <taxon>Actiniaria</taxon>
        <taxon>Actiniidae</taxon>
        <taxon>Actinia</taxon>
    </lineage>
</organism>
<proteinExistence type="inferred from homology"/>
<keyword evidence="4 10" id="KW-0378">Hydrolase</keyword>
<keyword evidence="13" id="KW-1185">Reference proteome</keyword>
<dbReference type="EC" id="3.1.4.-" evidence="10"/>
<dbReference type="InterPro" id="IPR023174">
    <property type="entry name" value="PDEase_CS"/>
</dbReference>
<feature type="active site" description="Proton donor" evidence="7">
    <location>
        <position position="205"/>
    </location>
</feature>
<evidence type="ECO:0000256" key="4">
    <source>
        <dbReference type="ARBA" id="ARBA00022801"/>
    </source>
</evidence>
<dbReference type="InParanoid" id="A0A6P8H224"/>
<protein>
    <recommendedName>
        <fullName evidence="10">Phosphodiesterase</fullName>
        <ecNumber evidence="10">3.1.4.-</ecNumber>
    </recommendedName>
</protein>